<keyword evidence="4" id="KW-1134">Transmembrane beta strand</keyword>
<protein>
    <recommendedName>
        <fullName evidence="12">Porin domain-containing protein</fullName>
    </recommendedName>
</protein>
<keyword evidence="7" id="KW-0406">Ion transport</keyword>
<dbReference type="Pfam" id="PF13609">
    <property type="entry name" value="Porin_4"/>
    <property type="match status" value="1"/>
</dbReference>
<evidence type="ECO:0000256" key="5">
    <source>
        <dbReference type="ARBA" id="ARBA00022692"/>
    </source>
</evidence>
<dbReference type="Gene3D" id="2.40.160.10">
    <property type="entry name" value="Porin"/>
    <property type="match status" value="1"/>
</dbReference>
<dbReference type="GO" id="GO:0015288">
    <property type="term" value="F:porin activity"/>
    <property type="evidence" value="ECO:0007669"/>
    <property type="project" value="UniProtKB-KW"/>
</dbReference>
<proteinExistence type="predicted"/>
<dbReference type="RefSeq" id="WP_063499647.1">
    <property type="nucleotide sequence ID" value="NZ_CP014579.1"/>
</dbReference>
<feature type="chain" id="PRO_5007893917" description="Porin domain-containing protein" evidence="11">
    <location>
        <begin position="21"/>
        <end position="355"/>
    </location>
</feature>
<keyword evidence="10" id="KW-0998">Cell outer membrane</keyword>
<evidence type="ECO:0000259" key="12">
    <source>
        <dbReference type="Pfam" id="PF13609"/>
    </source>
</evidence>
<keyword evidence="14" id="KW-1185">Reference proteome</keyword>
<dbReference type="AlphaFoldDB" id="A0A167WFP6"/>
<name>A0A167WFP6_9BURK</name>
<dbReference type="CDD" id="cd00342">
    <property type="entry name" value="gram_neg_porins"/>
    <property type="match status" value="1"/>
</dbReference>
<evidence type="ECO:0000256" key="8">
    <source>
        <dbReference type="ARBA" id="ARBA00023114"/>
    </source>
</evidence>
<evidence type="ECO:0000256" key="6">
    <source>
        <dbReference type="ARBA" id="ARBA00022729"/>
    </source>
</evidence>
<dbReference type="EMBL" id="CP014579">
    <property type="protein sequence ID" value="ANB76423.1"/>
    <property type="molecule type" value="Genomic_DNA"/>
</dbReference>
<evidence type="ECO:0000256" key="9">
    <source>
        <dbReference type="ARBA" id="ARBA00023136"/>
    </source>
</evidence>
<evidence type="ECO:0000256" key="10">
    <source>
        <dbReference type="ARBA" id="ARBA00023237"/>
    </source>
</evidence>
<dbReference type="STRING" id="1804984.AYM40_29785"/>
<dbReference type="InterPro" id="IPR033900">
    <property type="entry name" value="Gram_neg_porin_domain"/>
</dbReference>
<evidence type="ECO:0000256" key="1">
    <source>
        <dbReference type="ARBA" id="ARBA00004571"/>
    </source>
</evidence>
<feature type="domain" description="Porin" evidence="12">
    <location>
        <begin position="13"/>
        <end position="326"/>
    </location>
</feature>
<evidence type="ECO:0000313" key="14">
    <source>
        <dbReference type="Proteomes" id="UP000076852"/>
    </source>
</evidence>
<dbReference type="PANTHER" id="PTHR34501:SF9">
    <property type="entry name" value="MAJOR OUTER MEMBRANE PROTEIN P.IA"/>
    <property type="match status" value="1"/>
</dbReference>
<keyword evidence="9" id="KW-0472">Membrane</keyword>
<evidence type="ECO:0000256" key="11">
    <source>
        <dbReference type="SAM" id="SignalP"/>
    </source>
</evidence>
<dbReference type="Proteomes" id="UP000076852">
    <property type="component" value="Chromosome 2"/>
</dbReference>
<keyword evidence="5" id="KW-0812">Transmembrane</keyword>
<gene>
    <name evidence="13" type="ORF">AYM40_29785</name>
</gene>
<dbReference type="InterPro" id="IPR023614">
    <property type="entry name" value="Porin_dom_sf"/>
</dbReference>
<accession>A0A167WFP6</accession>
<keyword evidence="3" id="KW-0813">Transport</keyword>
<organism evidence="13 14">
    <name type="scientific">Paraburkholderia phytofirmans OLGA172</name>
    <dbReference type="NCBI Taxonomy" id="1417228"/>
    <lineage>
        <taxon>Bacteria</taxon>
        <taxon>Pseudomonadati</taxon>
        <taxon>Pseudomonadota</taxon>
        <taxon>Betaproteobacteria</taxon>
        <taxon>Burkholderiales</taxon>
        <taxon>Burkholderiaceae</taxon>
        <taxon>Paraburkholderia</taxon>
    </lineage>
</organism>
<keyword evidence="6 11" id="KW-0732">Signal</keyword>
<evidence type="ECO:0000256" key="4">
    <source>
        <dbReference type="ARBA" id="ARBA00022452"/>
    </source>
</evidence>
<comment type="subunit">
    <text evidence="2">Homotrimer.</text>
</comment>
<evidence type="ECO:0000256" key="3">
    <source>
        <dbReference type="ARBA" id="ARBA00022448"/>
    </source>
</evidence>
<comment type="subcellular location">
    <subcellularLocation>
        <location evidence="1">Cell outer membrane</location>
        <topology evidence="1">Multi-pass membrane protein</topology>
    </subcellularLocation>
</comment>
<dbReference type="GO" id="GO:0046930">
    <property type="term" value="C:pore complex"/>
    <property type="evidence" value="ECO:0007669"/>
    <property type="project" value="UniProtKB-KW"/>
</dbReference>
<sequence length="355" mass="37887">MYKRIITVLAVSLVIGEAHAQSSVTLSGIIDGGISFTNGVGANDKNQWAYGQANLVVSRLIFSGVEDLGGGMATLFKLESGFLPGAGKSTNSGQPTSAGSFLFDRGAWVGLRKDDFGTISFGRHYTPFVEVLYRTDASGFENFGSVANTVFQTRTGFNGFQYTWANNSVKYQTPTIYGLSASVLNSFGGTAGDFQNQREVSAALYYALGPVSASAGYISGNDPTGATDHTVARAYTVFLAYTGSAYKVSLNFQNFKDPATGSSQDYYSIGGRYDITPAFRLVSDYTYLADRVSSERNGAFFKLGVHYLLSKSTDLYTEAGLARNNAQGTLGISSTSPASAGINQRSVVTGMIHFF</sequence>
<dbReference type="SUPFAM" id="SSF56935">
    <property type="entry name" value="Porins"/>
    <property type="match status" value="1"/>
</dbReference>
<feature type="signal peptide" evidence="11">
    <location>
        <begin position="1"/>
        <end position="20"/>
    </location>
</feature>
<evidence type="ECO:0000313" key="13">
    <source>
        <dbReference type="EMBL" id="ANB76423.1"/>
    </source>
</evidence>
<evidence type="ECO:0000256" key="2">
    <source>
        <dbReference type="ARBA" id="ARBA00011233"/>
    </source>
</evidence>
<reference evidence="13 14" key="1">
    <citation type="journal article" date="2016" name="Gene">
        <title>PacBio SMRT assembly of a complex multi-replicon genome reveals chlorocatechol degradative operon in a region of genome plasticity.</title>
        <authorList>
            <person name="Ricker N."/>
            <person name="Shen S.Y."/>
            <person name="Goordial J."/>
            <person name="Jin S."/>
            <person name="Fulthorpe R.R."/>
        </authorList>
    </citation>
    <scope>NUCLEOTIDE SEQUENCE [LARGE SCALE GENOMIC DNA]</scope>
    <source>
        <strain evidence="13 14">OLGA172</strain>
    </source>
</reference>
<dbReference type="PANTHER" id="PTHR34501">
    <property type="entry name" value="PROTEIN YDDL-RELATED"/>
    <property type="match status" value="1"/>
</dbReference>
<dbReference type="InterPro" id="IPR050298">
    <property type="entry name" value="Gram-neg_bact_OMP"/>
</dbReference>
<dbReference type="GO" id="GO:0009279">
    <property type="term" value="C:cell outer membrane"/>
    <property type="evidence" value="ECO:0007669"/>
    <property type="project" value="UniProtKB-SubCell"/>
</dbReference>
<dbReference type="GO" id="GO:0006811">
    <property type="term" value="P:monoatomic ion transport"/>
    <property type="evidence" value="ECO:0007669"/>
    <property type="project" value="UniProtKB-KW"/>
</dbReference>
<keyword evidence="8" id="KW-0626">Porin</keyword>
<dbReference type="OrthoDB" id="8961834at2"/>
<evidence type="ECO:0000256" key="7">
    <source>
        <dbReference type="ARBA" id="ARBA00023065"/>
    </source>
</evidence>
<dbReference type="KEGG" id="buz:AYM40_29785"/>